<protein>
    <submittedName>
        <fullName evidence="2">Uncharacterized protein</fullName>
    </submittedName>
</protein>
<dbReference type="EMBL" id="JASPKY010000112">
    <property type="protein sequence ID" value="KAK9736536.1"/>
    <property type="molecule type" value="Genomic_DNA"/>
</dbReference>
<reference evidence="2 3" key="1">
    <citation type="journal article" date="2024" name="BMC Genomics">
        <title>De novo assembly and annotation of Popillia japonica's genome with initial clues to its potential as an invasive pest.</title>
        <authorList>
            <person name="Cucini C."/>
            <person name="Boschi S."/>
            <person name="Funari R."/>
            <person name="Cardaioli E."/>
            <person name="Iannotti N."/>
            <person name="Marturano G."/>
            <person name="Paoli F."/>
            <person name="Bruttini M."/>
            <person name="Carapelli A."/>
            <person name="Frati F."/>
            <person name="Nardi F."/>
        </authorList>
    </citation>
    <scope>NUCLEOTIDE SEQUENCE [LARGE SCALE GENOMIC DNA]</scope>
    <source>
        <strain evidence="2">DMR45628</strain>
    </source>
</reference>
<organism evidence="2 3">
    <name type="scientific">Popillia japonica</name>
    <name type="common">Japanese beetle</name>
    <dbReference type="NCBI Taxonomy" id="7064"/>
    <lineage>
        <taxon>Eukaryota</taxon>
        <taxon>Metazoa</taxon>
        <taxon>Ecdysozoa</taxon>
        <taxon>Arthropoda</taxon>
        <taxon>Hexapoda</taxon>
        <taxon>Insecta</taxon>
        <taxon>Pterygota</taxon>
        <taxon>Neoptera</taxon>
        <taxon>Endopterygota</taxon>
        <taxon>Coleoptera</taxon>
        <taxon>Polyphaga</taxon>
        <taxon>Scarabaeiformia</taxon>
        <taxon>Scarabaeidae</taxon>
        <taxon>Rutelinae</taxon>
        <taxon>Popillia</taxon>
    </lineage>
</organism>
<feature type="region of interest" description="Disordered" evidence="1">
    <location>
        <begin position="1"/>
        <end position="20"/>
    </location>
</feature>
<gene>
    <name evidence="2" type="ORF">QE152_g12404</name>
</gene>
<name>A0AAW1LRU9_POPJA</name>
<feature type="compositionally biased region" description="Low complexity" evidence="1">
    <location>
        <begin position="11"/>
        <end position="20"/>
    </location>
</feature>
<keyword evidence="3" id="KW-1185">Reference proteome</keyword>
<proteinExistence type="predicted"/>
<dbReference type="AlphaFoldDB" id="A0AAW1LRU9"/>
<comment type="caution">
    <text evidence="2">The sequence shown here is derived from an EMBL/GenBank/DDBJ whole genome shotgun (WGS) entry which is preliminary data.</text>
</comment>
<evidence type="ECO:0000313" key="3">
    <source>
        <dbReference type="Proteomes" id="UP001458880"/>
    </source>
</evidence>
<sequence length="66" mass="7760">MTNCMKRTLWSSSSSKSSQSRSLLEMLEPCIYQTFIKSLRAKLKYRGLLYIFDQFLTIESVVCKRN</sequence>
<evidence type="ECO:0000313" key="2">
    <source>
        <dbReference type="EMBL" id="KAK9736536.1"/>
    </source>
</evidence>
<dbReference type="Proteomes" id="UP001458880">
    <property type="component" value="Unassembled WGS sequence"/>
</dbReference>
<accession>A0AAW1LRU9</accession>
<evidence type="ECO:0000256" key="1">
    <source>
        <dbReference type="SAM" id="MobiDB-lite"/>
    </source>
</evidence>